<reference evidence="1" key="1">
    <citation type="submission" date="2014-09" db="EMBL/GenBank/DDBJ databases">
        <authorList>
            <person name="Magalhaes I.L.F."/>
            <person name="Oliveira U."/>
            <person name="Santos F.R."/>
            <person name="Vidigal T.H.D.A."/>
            <person name="Brescovit A.D."/>
            <person name="Santos A.J."/>
        </authorList>
    </citation>
    <scope>NUCLEOTIDE SEQUENCE</scope>
    <source>
        <tissue evidence="1">Shoot tissue taken approximately 20 cm above the soil surface</tissue>
    </source>
</reference>
<evidence type="ECO:0000313" key="1">
    <source>
        <dbReference type="EMBL" id="JAD39559.1"/>
    </source>
</evidence>
<protein>
    <submittedName>
        <fullName evidence="1">Uncharacterized protein</fullName>
    </submittedName>
</protein>
<sequence>MPPFSKYLRLTLFFAEYN</sequence>
<reference evidence="1" key="2">
    <citation type="journal article" date="2015" name="Data Brief">
        <title>Shoot transcriptome of the giant reed, Arundo donax.</title>
        <authorList>
            <person name="Barrero R.A."/>
            <person name="Guerrero F.D."/>
            <person name="Moolhuijzen P."/>
            <person name="Goolsby J.A."/>
            <person name="Tidwell J."/>
            <person name="Bellgard S.E."/>
            <person name="Bellgard M.I."/>
        </authorList>
    </citation>
    <scope>NUCLEOTIDE SEQUENCE</scope>
    <source>
        <tissue evidence="1">Shoot tissue taken approximately 20 cm above the soil surface</tissue>
    </source>
</reference>
<organism evidence="1">
    <name type="scientific">Arundo donax</name>
    <name type="common">Giant reed</name>
    <name type="synonym">Donax arundinaceus</name>
    <dbReference type="NCBI Taxonomy" id="35708"/>
    <lineage>
        <taxon>Eukaryota</taxon>
        <taxon>Viridiplantae</taxon>
        <taxon>Streptophyta</taxon>
        <taxon>Embryophyta</taxon>
        <taxon>Tracheophyta</taxon>
        <taxon>Spermatophyta</taxon>
        <taxon>Magnoliopsida</taxon>
        <taxon>Liliopsida</taxon>
        <taxon>Poales</taxon>
        <taxon>Poaceae</taxon>
        <taxon>PACMAD clade</taxon>
        <taxon>Arundinoideae</taxon>
        <taxon>Arundineae</taxon>
        <taxon>Arundo</taxon>
    </lineage>
</organism>
<name>A0A0A8ZJK5_ARUDO</name>
<accession>A0A0A8ZJK5</accession>
<proteinExistence type="predicted"/>
<dbReference type="EMBL" id="GBRH01258336">
    <property type="protein sequence ID" value="JAD39559.1"/>
    <property type="molecule type" value="Transcribed_RNA"/>
</dbReference>
<dbReference type="AlphaFoldDB" id="A0A0A8ZJK5"/>